<evidence type="ECO:0000313" key="1">
    <source>
        <dbReference type="EMBL" id="XDT72518.1"/>
    </source>
</evidence>
<proteinExistence type="predicted"/>
<reference evidence="1" key="1">
    <citation type="submission" date="2024-05" db="EMBL/GenBank/DDBJ databases">
        <title>Genome sequencing of novel strain.</title>
        <authorList>
            <person name="Ganbat D."/>
            <person name="Ganbat S."/>
            <person name="Lee S.-J."/>
        </authorList>
    </citation>
    <scope>NUCLEOTIDE SEQUENCE</scope>
    <source>
        <strain evidence="1">SMD15-11</strain>
    </source>
</reference>
<dbReference type="RefSeq" id="WP_369601524.1">
    <property type="nucleotide sequence ID" value="NZ_CP154858.1"/>
</dbReference>
<dbReference type="EMBL" id="CP154858">
    <property type="protein sequence ID" value="XDT72518.1"/>
    <property type="molecule type" value="Genomic_DNA"/>
</dbReference>
<name>A0AB39UW68_9GAMM</name>
<gene>
    <name evidence="1" type="ORF">AAIA72_00600</name>
</gene>
<dbReference type="AlphaFoldDB" id="A0AB39UW68"/>
<dbReference type="KEGG" id="tcd:AAIA72_00600"/>
<accession>A0AB39UW68</accession>
<sequence>MPPQPKRLSKTQITFNSAAWLKFLRRPDQPVSLYLVFRDDSGEYGVLVDETRVSETFNAMLSGTVTFTVRGHLHYVSAVAAGVRDASEFHAEEVYVQRKRKVIQHITAQSA</sequence>
<protein>
    <submittedName>
        <fullName evidence="1">Uncharacterized protein</fullName>
    </submittedName>
</protein>
<organism evidence="1">
    <name type="scientific">Thermohahella caldifontis</name>
    <dbReference type="NCBI Taxonomy" id="3142973"/>
    <lineage>
        <taxon>Bacteria</taxon>
        <taxon>Pseudomonadati</taxon>
        <taxon>Pseudomonadota</taxon>
        <taxon>Gammaproteobacteria</taxon>
        <taxon>Oceanospirillales</taxon>
        <taxon>Hahellaceae</taxon>
        <taxon>Thermohahella</taxon>
    </lineage>
</organism>